<gene>
    <name evidence="1" type="ORF">SAMN02927937_01707</name>
</gene>
<name>A0A1H6LH25_9FLAO</name>
<dbReference type="EMBL" id="FNXE01000022">
    <property type="protein sequence ID" value="SEH84066.1"/>
    <property type="molecule type" value="Genomic_DNA"/>
</dbReference>
<keyword evidence="2" id="KW-1185">Reference proteome</keyword>
<sequence length="77" mass="8740">MATGGLNNLKVELLRILAGKNVVLFPDLGCYDKWYHKAKEFKKFCNIKVSNILELNATEDEKNKGLDLADFLIKNVL</sequence>
<organism evidence="1 2">
    <name type="scientific">Paenimyroides marinum</name>
    <dbReference type="NCBI Taxonomy" id="1159016"/>
    <lineage>
        <taxon>Bacteria</taxon>
        <taxon>Pseudomonadati</taxon>
        <taxon>Bacteroidota</taxon>
        <taxon>Flavobacteriia</taxon>
        <taxon>Flavobacteriales</taxon>
        <taxon>Flavobacteriaceae</taxon>
        <taxon>Paenimyroides</taxon>
    </lineage>
</organism>
<dbReference type="Proteomes" id="UP000199634">
    <property type="component" value="Unassembled WGS sequence"/>
</dbReference>
<protein>
    <submittedName>
        <fullName evidence="1">Uncharacterized protein</fullName>
    </submittedName>
</protein>
<evidence type="ECO:0000313" key="1">
    <source>
        <dbReference type="EMBL" id="SEH84066.1"/>
    </source>
</evidence>
<dbReference type="AlphaFoldDB" id="A0A1H6LH25"/>
<dbReference type="STRING" id="1159016.SAMN02927937_01707"/>
<dbReference type="OrthoDB" id="1068350at2"/>
<evidence type="ECO:0000313" key="2">
    <source>
        <dbReference type="Proteomes" id="UP000199634"/>
    </source>
</evidence>
<reference evidence="1 2" key="1">
    <citation type="submission" date="2016-10" db="EMBL/GenBank/DDBJ databases">
        <authorList>
            <person name="de Groot N.N."/>
        </authorList>
    </citation>
    <scope>NUCLEOTIDE SEQUENCE [LARGE SCALE GENOMIC DNA]</scope>
    <source>
        <strain evidence="1 2">CGMCC 1.10825</strain>
    </source>
</reference>
<proteinExistence type="predicted"/>
<accession>A0A1H6LH25</accession>